<feature type="region of interest" description="Disordered" evidence="4">
    <location>
        <begin position="372"/>
        <end position="403"/>
    </location>
</feature>
<comment type="subcellular location">
    <subcellularLocation>
        <location evidence="1">Nucleus</location>
    </subcellularLocation>
</comment>
<gene>
    <name evidence="6" type="primary">MPUL0B02160</name>
    <name evidence="6" type="ORF">METSCH_B02160</name>
</gene>
<keyword evidence="2" id="KW-0539">Nucleus</keyword>
<feature type="region of interest" description="Disordered" evidence="4">
    <location>
        <begin position="439"/>
        <end position="463"/>
    </location>
</feature>
<dbReference type="Pfam" id="PF10297">
    <property type="entry name" value="Hap4_Hap_bind"/>
    <property type="match status" value="1"/>
</dbReference>
<feature type="compositionally biased region" description="Low complexity" evidence="4">
    <location>
        <begin position="523"/>
        <end position="536"/>
    </location>
</feature>
<sequence>MSMRGPSIAPRTSLAPSPAGAGAASSPESASPPAVTSIVTSREWVLPPRPKPGRKPSVDTPASKRKAQNRAAQRAFRERRATRVQELEQQLLEVEKENEVKEMGLVNTINKLKFENQILSKSVEQLRLEFNAFRSATSTPSAPVSVASPPFSETFAVKLRANGSNSATNNFTNSGSAAYKLDLNQSAQHLLNFAKSLPANHNTVSPALLLYSIQQILPAPSADSPGSAGSRQVRHNSSMAAFAPEQVSLHTHASVSTEDFDCGVCLKEQCLCADVGLKNNKSLEETFSSFAPMAAVSLRGKRKTSTTEIDYTAEFSSKKMPDLKRLRKASNPEASSHSEPFNENSPVENCGFCSDDTPCVCREAAKEAARIKELSQKQEQSMLEEKKDNADEAGPTLLPPIQAKHPSMMRKASLPVMHPGPTFELREISHMTQGNMPSVVAEEPSQAQQTEEQSDKSGCTGNPGTCSQCQTDPMSTLFCSTVASKAAQQKSPAEEIVTPSARVTDYFNSPRNQLTDGGISSMTGSTNPSTPHSSTPGALSNEIFIPCADAYRTLSRHKRFNTIDFSSLVGRLTTRGMQVEVQSVANMIRELDKKVYD</sequence>
<feature type="compositionally biased region" description="Polar residues" evidence="4">
    <location>
        <begin position="506"/>
        <end position="522"/>
    </location>
</feature>
<evidence type="ECO:0000313" key="7">
    <source>
        <dbReference type="Proteomes" id="UP000292447"/>
    </source>
</evidence>
<accession>A0A4P6XIC5</accession>
<evidence type="ECO:0000256" key="4">
    <source>
        <dbReference type="SAM" id="MobiDB-lite"/>
    </source>
</evidence>
<dbReference type="SUPFAM" id="SSF57959">
    <property type="entry name" value="Leucine zipper domain"/>
    <property type="match status" value="1"/>
</dbReference>
<dbReference type="Proteomes" id="UP000292447">
    <property type="component" value="Chromosome II"/>
</dbReference>
<dbReference type="GO" id="GO:0090575">
    <property type="term" value="C:RNA polymerase II transcription regulator complex"/>
    <property type="evidence" value="ECO:0007669"/>
    <property type="project" value="TreeGrafter"/>
</dbReference>
<feature type="region of interest" description="Disordered" evidence="4">
    <location>
        <begin position="322"/>
        <end position="347"/>
    </location>
</feature>
<dbReference type="GO" id="GO:0001228">
    <property type="term" value="F:DNA-binding transcription activator activity, RNA polymerase II-specific"/>
    <property type="evidence" value="ECO:0007669"/>
    <property type="project" value="TreeGrafter"/>
</dbReference>
<dbReference type="PROSITE" id="PS50217">
    <property type="entry name" value="BZIP"/>
    <property type="match status" value="1"/>
</dbReference>
<evidence type="ECO:0000256" key="1">
    <source>
        <dbReference type="ARBA" id="ARBA00004123"/>
    </source>
</evidence>
<dbReference type="InterPro" id="IPR004827">
    <property type="entry name" value="bZIP"/>
</dbReference>
<dbReference type="CDD" id="cd14688">
    <property type="entry name" value="bZIP_YAP"/>
    <property type="match status" value="1"/>
</dbReference>
<dbReference type="SMART" id="SM00338">
    <property type="entry name" value="BRLZ"/>
    <property type="match status" value="1"/>
</dbReference>
<name>A0A4P6XIC5_9ASCO</name>
<evidence type="ECO:0000313" key="6">
    <source>
        <dbReference type="EMBL" id="QBM87022.1"/>
    </source>
</evidence>
<dbReference type="GO" id="GO:0000976">
    <property type="term" value="F:transcription cis-regulatory region binding"/>
    <property type="evidence" value="ECO:0007669"/>
    <property type="project" value="InterPro"/>
</dbReference>
<protein>
    <submittedName>
        <fullName evidence="6">Minimal binding motif of Hap4 for binding to Hap2/3/5</fullName>
    </submittedName>
</protein>
<dbReference type="PANTHER" id="PTHR40621:SF7">
    <property type="entry name" value="BZIP DOMAIN-CONTAINING PROTEIN"/>
    <property type="match status" value="1"/>
</dbReference>
<dbReference type="EMBL" id="CP034457">
    <property type="protein sequence ID" value="QBM87022.1"/>
    <property type="molecule type" value="Genomic_DNA"/>
</dbReference>
<feature type="domain" description="BZIP" evidence="5">
    <location>
        <begin position="59"/>
        <end position="99"/>
    </location>
</feature>
<feature type="compositionally biased region" description="Polar residues" evidence="4">
    <location>
        <begin position="445"/>
        <end position="463"/>
    </location>
</feature>
<proteinExistence type="predicted"/>
<dbReference type="InterPro" id="IPR050936">
    <property type="entry name" value="AP-1-like"/>
</dbReference>
<keyword evidence="3" id="KW-0175">Coiled coil</keyword>
<feature type="region of interest" description="Disordered" evidence="4">
    <location>
        <begin position="1"/>
        <end position="74"/>
    </location>
</feature>
<feature type="region of interest" description="Disordered" evidence="4">
    <location>
        <begin position="506"/>
        <end position="539"/>
    </location>
</feature>
<evidence type="ECO:0000256" key="2">
    <source>
        <dbReference type="ARBA" id="ARBA00023242"/>
    </source>
</evidence>
<dbReference type="PANTHER" id="PTHR40621">
    <property type="entry name" value="TRANSCRIPTION FACTOR KAPC-RELATED"/>
    <property type="match status" value="1"/>
</dbReference>
<feature type="coiled-coil region" evidence="3">
    <location>
        <begin position="77"/>
        <end position="129"/>
    </location>
</feature>
<dbReference type="PROSITE" id="PS00036">
    <property type="entry name" value="BZIP_BASIC"/>
    <property type="match status" value="1"/>
</dbReference>
<dbReference type="Gene3D" id="1.20.5.170">
    <property type="match status" value="1"/>
</dbReference>
<feature type="compositionally biased region" description="Polar residues" evidence="4">
    <location>
        <begin position="332"/>
        <end position="347"/>
    </location>
</feature>
<dbReference type="InterPro" id="IPR018287">
    <property type="entry name" value="Hap4_TF_heteromerisation"/>
</dbReference>
<evidence type="ECO:0000256" key="3">
    <source>
        <dbReference type="SAM" id="Coils"/>
    </source>
</evidence>
<dbReference type="STRING" id="2163413.A0A4P6XIC5"/>
<dbReference type="InterPro" id="IPR046347">
    <property type="entry name" value="bZIP_sf"/>
</dbReference>
<feature type="compositionally biased region" description="Low complexity" evidence="4">
    <location>
        <begin position="15"/>
        <end position="34"/>
    </location>
</feature>
<keyword evidence="7" id="KW-1185">Reference proteome</keyword>
<organism evidence="6 7">
    <name type="scientific">Metschnikowia aff. pulcherrima</name>
    <dbReference type="NCBI Taxonomy" id="2163413"/>
    <lineage>
        <taxon>Eukaryota</taxon>
        <taxon>Fungi</taxon>
        <taxon>Dikarya</taxon>
        <taxon>Ascomycota</taxon>
        <taxon>Saccharomycotina</taxon>
        <taxon>Pichiomycetes</taxon>
        <taxon>Metschnikowiaceae</taxon>
        <taxon>Metschnikowia</taxon>
    </lineage>
</organism>
<dbReference type="AlphaFoldDB" id="A0A4P6XIC5"/>
<evidence type="ECO:0000259" key="5">
    <source>
        <dbReference type="PROSITE" id="PS50217"/>
    </source>
</evidence>
<reference evidence="7" key="1">
    <citation type="submission" date="2019-03" db="EMBL/GenBank/DDBJ databases">
        <title>Snf2 controls pulcherriminic acid biosynthesis and connects pigmentation and antifungal activity of the yeast Metschnikowia pulcherrima.</title>
        <authorList>
            <person name="Gore-Lloyd D."/>
            <person name="Sumann I."/>
            <person name="Brachmann A.O."/>
            <person name="Schneeberger K."/>
            <person name="Ortiz-Merino R.A."/>
            <person name="Moreno-Beltran M."/>
            <person name="Schlaefli M."/>
            <person name="Kirner P."/>
            <person name="Santos Kron A."/>
            <person name="Wolfe K.H."/>
            <person name="Piel J."/>
            <person name="Ahrens C.H."/>
            <person name="Henk D."/>
            <person name="Freimoser F.M."/>
        </authorList>
    </citation>
    <scope>NUCLEOTIDE SEQUENCE [LARGE SCALE GENOMIC DNA]</scope>
    <source>
        <strain evidence="7">APC 1.2</strain>
    </source>
</reference>